<sequence length="359" mass="38940">MFRRRLPVSRLASTTAAAGLIGAALVFGPGLQQRVAPDPAAVMASLAPPLLEPGSVFTEFGPVPALPEQPRALRALGERLFEDPRLSGSGQIACASCHNRELAFADGLSRSFGHDRTPHTRNSPSLLTAGWMETLFWDGRADSLEAQAPMPIIHPEEMHADMAEVRRRLAADPAYVEAFAAAFGDGAVTGERIAGALASFQRSLSPRRSRYSRFIAGDINALDEQQRRGLDLFRGKAGCASCHNGPLLTDQRFHNLGLGFYGRPREDRGRYVVTGKPEDMTAFRTPSLLGVSRTAPYMHNGGLPTLAGVVAFYNAGGARPRPRDEQIGDPLFPKTSDMLRPRNLTREEQADLVAFLEAL</sequence>
<evidence type="ECO:0000256" key="5">
    <source>
        <dbReference type="ARBA" id="ARBA00023002"/>
    </source>
</evidence>
<dbReference type="InterPro" id="IPR051395">
    <property type="entry name" value="Cytochrome_c_Peroxidase/MauG"/>
</dbReference>
<dbReference type="PROSITE" id="PS51007">
    <property type="entry name" value="CYTC"/>
    <property type="match status" value="2"/>
</dbReference>
<keyword evidence="3 7" id="KW-0479">Metal-binding</keyword>
<name>A0ABN1GZT0_9CAUL</name>
<comment type="subcellular location">
    <subcellularLocation>
        <location evidence="1">Cell envelope</location>
    </subcellularLocation>
</comment>
<evidence type="ECO:0000313" key="10">
    <source>
        <dbReference type="Proteomes" id="UP001501352"/>
    </source>
</evidence>
<dbReference type="PANTHER" id="PTHR30600">
    <property type="entry name" value="CYTOCHROME C PEROXIDASE-RELATED"/>
    <property type="match status" value="1"/>
</dbReference>
<dbReference type="InterPro" id="IPR004852">
    <property type="entry name" value="Di-haem_cyt_c_peroxidsae"/>
</dbReference>
<keyword evidence="6 7" id="KW-0408">Iron</keyword>
<evidence type="ECO:0000256" key="2">
    <source>
        <dbReference type="ARBA" id="ARBA00022617"/>
    </source>
</evidence>
<gene>
    <name evidence="9" type="ORF">GCM10009422_21520</name>
</gene>
<dbReference type="Pfam" id="PF03150">
    <property type="entry name" value="CCP_MauG"/>
    <property type="match status" value="1"/>
</dbReference>
<dbReference type="Pfam" id="PF21419">
    <property type="entry name" value="RoxA-like_Cyt-c"/>
    <property type="match status" value="1"/>
</dbReference>
<dbReference type="PANTHER" id="PTHR30600:SF10">
    <property type="entry name" value="BLL6722 PROTEIN"/>
    <property type="match status" value="1"/>
</dbReference>
<evidence type="ECO:0000256" key="6">
    <source>
        <dbReference type="ARBA" id="ARBA00023004"/>
    </source>
</evidence>
<keyword evidence="10" id="KW-1185">Reference proteome</keyword>
<evidence type="ECO:0000259" key="8">
    <source>
        <dbReference type="PROSITE" id="PS51007"/>
    </source>
</evidence>
<dbReference type="Proteomes" id="UP001501352">
    <property type="component" value="Unassembled WGS sequence"/>
</dbReference>
<protein>
    <submittedName>
        <fullName evidence="9">Cytochrome c peroxidase</fullName>
    </submittedName>
</protein>
<keyword evidence="4" id="KW-0732">Signal</keyword>
<accession>A0ABN1GZT0</accession>
<evidence type="ECO:0000256" key="1">
    <source>
        <dbReference type="ARBA" id="ARBA00004196"/>
    </source>
</evidence>
<evidence type="ECO:0000256" key="7">
    <source>
        <dbReference type="PROSITE-ProRule" id="PRU00433"/>
    </source>
</evidence>
<reference evidence="9 10" key="1">
    <citation type="journal article" date="2019" name="Int. J. Syst. Evol. Microbiol.">
        <title>The Global Catalogue of Microorganisms (GCM) 10K type strain sequencing project: providing services to taxonomists for standard genome sequencing and annotation.</title>
        <authorList>
            <consortium name="The Broad Institute Genomics Platform"/>
            <consortium name="The Broad Institute Genome Sequencing Center for Infectious Disease"/>
            <person name="Wu L."/>
            <person name="Ma J."/>
        </authorList>
    </citation>
    <scope>NUCLEOTIDE SEQUENCE [LARGE SCALE GENOMIC DNA]</scope>
    <source>
        <strain evidence="9 10">JCM 12928</strain>
    </source>
</reference>
<comment type="caution">
    <text evidence="9">The sequence shown here is derived from an EMBL/GenBank/DDBJ whole genome shotgun (WGS) entry which is preliminary data.</text>
</comment>
<proteinExistence type="predicted"/>
<evidence type="ECO:0000256" key="4">
    <source>
        <dbReference type="ARBA" id="ARBA00022729"/>
    </source>
</evidence>
<evidence type="ECO:0000256" key="3">
    <source>
        <dbReference type="ARBA" id="ARBA00022723"/>
    </source>
</evidence>
<dbReference type="RefSeq" id="WP_343793593.1">
    <property type="nucleotide sequence ID" value="NZ_BAAAGA010000005.1"/>
</dbReference>
<feature type="domain" description="Cytochrome c" evidence="8">
    <location>
        <begin position="72"/>
        <end position="173"/>
    </location>
</feature>
<keyword evidence="9" id="KW-0575">Peroxidase</keyword>
<keyword evidence="5" id="KW-0560">Oxidoreductase</keyword>
<feature type="domain" description="Cytochrome c" evidence="8">
    <location>
        <begin position="224"/>
        <end position="359"/>
    </location>
</feature>
<dbReference type="EMBL" id="BAAAGA010000005">
    <property type="protein sequence ID" value="GAA0624785.1"/>
    <property type="molecule type" value="Genomic_DNA"/>
</dbReference>
<dbReference type="InterPro" id="IPR009056">
    <property type="entry name" value="Cyt_c-like_dom"/>
</dbReference>
<dbReference type="InterPro" id="IPR036909">
    <property type="entry name" value="Cyt_c-like_dom_sf"/>
</dbReference>
<dbReference type="Gene3D" id="1.10.760.10">
    <property type="entry name" value="Cytochrome c-like domain"/>
    <property type="match status" value="2"/>
</dbReference>
<dbReference type="GO" id="GO:0004601">
    <property type="term" value="F:peroxidase activity"/>
    <property type="evidence" value="ECO:0007669"/>
    <property type="project" value="UniProtKB-KW"/>
</dbReference>
<evidence type="ECO:0000313" key="9">
    <source>
        <dbReference type="EMBL" id="GAA0624785.1"/>
    </source>
</evidence>
<dbReference type="SUPFAM" id="SSF46626">
    <property type="entry name" value="Cytochrome c"/>
    <property type="match status" value="2"/>
</dbReference>
<keyword evidence="2 7" id="KW-0349">Heme</keyword>
<organism evidence="9 10">
    <name type="scientific">Brevundimonas kwangchunensis</name>
    <dbReference type="NCBI Taxonomy" id="322163"/>
    <lineage>
        <taxon>Bacteria</taxon>
        <taxon>Pseudomonadati</taxon>
        <taxon>Pseudomonadota</taxon>
        <taxon>Alphaproteobacteria</taxon>
        <taxon>Caulobacterales</taxon>
        <taxon>Caulobacteraceae</taxon>
        <taxon>Brevundimonas</taxon>
    </lineage>
</organism>